<evidence type="ECO:0000313" key="1">
    <source>
        <dbReference type="EMBL" id="MFC0387588.1"/>
    </source>
</evidence>
<dbReference type="RefSeq" id="WP_377053184.1">
    <property type="nucleotide sequence ID" value="NZ_JBHLVZ010000066.1"/>
</dbReference>
<dbReference type="EMBL" id="JBHLVZ010000066">
    <property type="protein sequence ID" value="MFC0387588.1"/>
    <property type="molecule type" value="Genomic_DNA"/>
</dbReference>
<dbReference type="InterPro" id="IPR036380">
    <property type="entry name" value="Isochorismatase-like_sf"/>
</dbReference>
<evidence type="ECO:0000313" key="2">
    <source>
        <dbReference type="Proteomes" id="UP001589789"/>
    </source>
</evidence>
<reference evidence="1 2" key="1">
    <citation type="submission" date="2024-09" db="EMBL/GenBank/DDBJ databases">
        <authorList>
            <person name="Sun Q."/>
            <person name="Mori K."/>
        </authorList>
    </citation>
    <scope>NUCLEOTIDE SEQUENCE [LARGE SCALE GENOMIC DNA]</scope>
    <source>
        <strain evidence="1 2">CCM 7468</strain>
    </source>
</reference>
<protein>
    <submittedName>
        <fullName evidence="1">Cysteine hydrolase family protein</fullName>
    </submittedName>
</protein>
<proteinExistence type="predicted"/>
<keyword evidence="2" id="KW-1185">Reference proteome</keyword>
<dbReference type="Proteomes" id="UP001589789">
    <property type="component" value="Unassembled WGS sequence"/>
</dbReference>
<comment type="caution">
    <text evidence="1">The sequence shown here is derived from an EMBL/GenBank/DDBJ whole genome shotgun (WGS) entry which is preliminary data.</text>
</comment>
<organism evidence="1 2">
    <name type="scientific">Muricoccus vinaceus</name>
    <dbReference type="NCBI Taxonomy" id="424704"/>
    <lineage>
        <taxon>Bacteria</taxon>
        <taxon>Pseudomonadati</taxon>
        <taxon>Pseudomonadota</taxon>
        <taxon>Alphaproteobacteria</taxon>
        <taxon>Acetobacterales</taxon>
        <taxon>Roseomonadaceae</taxon>
        <taxon>Muricoccus</taxon>
    </lineage>
</organism>
<accession>A0ABV6IVE0</accession>
<dbReference type="SUPFAM" id="SSF52499">
    <property type="entry name" value="Isochorismatase-like hydrolases"/>
    <property type="match status" value="1"/>
</dbReference>
<dbReference type="GO" id="GO:0016787">
    <property type="term" value="F:hydrolase activity"/>
    <property type="evidence" value="ECO:0007669"/>
    <property type="project" value="UniProtKB-KW"/>
</dbReference>
<keyword evidence="1" id="KW-0378">Hydrolase</keyword>
<name>A0ABV6IVE0_9PROT</name>
<dbReference type="Gene3D" id="3.40.50.850">
    <property type="entry name" value="Isochorismatase-like"/>
    <property type="match status" value="1"/>
</dbReference>
<sequence>MTTPHRAPSLTGTQALLAVDVQPSFSVPDHIVDGIKALSRKLYTVTTVERHDEAVTPFERQLGWKPGTNDESLVPADCAFIKHGYLPPVALIEHLKARGVERVFVCGIQADTCCLAAGFMLFDAGLHPTLLKWLSVGSSLDHSAGLGASLWQHHFGNVLHHPDELHLSG</sequence>
<gene>
    <name evidence="1" type="ORF">ACFFIC_18855</name>
</gene>